<gene>
    <name evidence="1" type="ORF">FRT60_12445</name>
</gene>
<name>A0A646NZ00_9PSED</name>
<dbReference type="Proteomes" id="UP000432048">
    <property type="component" value="Unassembled WGS sequence"/>
</dbReference>
<dbReference type="AlphaFoldDB" id="A0A646NZ00"/>
<evidence type="ECO:0000313" key="2">
    <source>
        <dbReference type="Proteomes" id="UP000432048"/>
    </source>
</evidence>
<evidence type="ECO:0000313" key="1">
    <source>
        <dbReference type="EMBL" id="MRJ21134.1"/>
    </source>
</evidence>
<organism evidence="1 2">
    <name type="scientific">Pseudomonas haemolytica</name>
    <dbReference type="NCBI Taxonomy" id="2600065"/>
    <lineage>
        <taxon>Bacteria</taxon>
        <taxon>Pseudomonadati</taxon>
        <taxon>Pseudomonadota</taxon>
        <taxon>Gammaproteobacteria</taxon>
        <taxon>Pseudomonadales</taxon>
        <taxon>Pseudomonadaceae</taxon>
        <taxon>Pseudomonas</taxon>
    </lineage>
</organism>
<comment type="caution">
    <text evidence="1">The sequence shown here is derived from an EMBL/GenBank/DDBJ whole genome shotgun (WGS) entry which is preliminary data.</text>
</comment>
<accession>A0A646NZ00</accession>
<dbReference type="EMBL" id="VOIX01000004">
    <property type="protein sequence ID" value="MRJ21134.1"/>
    <property type="molecule type" value="Genomic_DNA"/>
</dbReference>
<protein>
    <submittedName>
        <fullName evidence="1">Uncharacterized protein</fullName>
    </submittedName>
</protein>
<dbReference type="RefSeq" id="WP_153838485.1">
    <property type="nucleotide sequence ID" value="NZ_VOIX01000004.1"/>
</dbReference>
<sequence>MHTPFIDTRCHHALRLACNVSTYPHKFCLSEPNRILITSLTDQCPGVQTLVERLYPMQAMLAQKLPLTGTTTLWKSREVWLQQTQIQTTLDTAPLPDGTLTDVARLYDLQLLETVLSTMPCDPQGAPSSQDTVGLACHCVWLSELLALVILGIARATVDETGNCTITPSSDAMREHLRRVWFGSALEQASLASASLAIQSLAIVAADPARRNQLQNARVSALTLFPQHWRLPPDYGPVAGLLFDQLEPLLLMIIHAVHATQHPGTPPFDHRHAAQKGITQVYQHVHRIQTQLPVVDRLFDFSRGGLILGTRNLASGAIETAEKLAEIKLGTNWHGKATSDAQKAYLVNRLKRCAHIEVLDFELLQHHTKDNAVEVDVDFFIRDHVHSQIYGVQLKHLKKRSHSGLLGWLSLLREPSSGLGNLVRQLENLVLLARDDEKSRACLISNGLTPAECDRIIPVGLHNVGSMDMWSLQNGILLYDMHTFVNLMAGRAAVEIGMLDGQIINRPAAAREGPPPSPHDPDSAIDAYIADPLFQHLSRFDTAARVRRQACNGALTVVAHGLGL</sequence>
<reference evidence="1 2" key="1">
    <citation type="submission" date="2019-08" db="EMBL/GenBank/DDBJ databases">
        <title>Pseudomonas haemolytica sp. nov. isolated from raw milk and skim milk concentrate.</title>
        <authorList>
            <person name="Hofmann K."/>
            <person name="Huptas C."/>
            <person name="Doll E."/>
            <person name="Scherer S."/>
            <person name="Wenning M."/>
        </authorList>
    </citation>
    <scope>NUCLEOTIDE SEQUENCE [LARGE SCALE GENOMIC DNA]</scope>
    <source>
        <strain evidence="1 2">DSM 108988</strain>
    </source>
</reference>
<proteinExistence type="predicted"/>